<keyword evidence="1" id="KW-0328">Glycosyltransferase</keyword>
<dbReference type="Proteomes" id="UP001408356">
    <property type="component" value="Unassembled WGS sequence"/>
</dbReference>
<dbReference type="InterPro" id="IPR050271">
    <property type="entry name" value="UDP-glycosyltransferase"/>
</dbReference>
<evidence type="ECO:0000313" key="4">
    <source>
        <dbReference type="EMBL" id="KAK9414520.1"/>
    </source>
</evidence>
<dbReference type="Pfam" id="PF00201">
    <property type="entry name" value="UDPGT"/>
    <property type="match status" value="1"/>
</dbReference>
<dbReference type="Gene3D" id="3.40.50.2000">
    <property type="entry name" value="Glycogen Phosphorylase B"/>
    <property type="match status" value="2"/>
</dbReference>
<sequence>MNSNSPATKKLLVVVTAGGYTNAAPVLEIARIIASRGYTVDFATLSGREAWLKNCPFISQSHILGPAVSADIEETTYLCMSDWTKNGKQDWKAIMSTKRFLESSWPIAYKGLTSIVQDPSKRPDFILADYLVDAAYDMMVEHGIPVAMHWSQMPTAMLPAPYIPGLPGLQVDILTSEFATVWQRLRNVLVMCKALPHVKSHMRWRKRMRWEAGVSRQLPMRPKPDCLYLVNSFFGLEAAKDIPPNVAAVGPILSDSIAPLDEPYTGFLKTRSRVLYVALGTHVLLSSEVMFRLLSGAVSALTNGIIDGIIWAIRPVARKQLTPSDSVLVPDLETDESSLVKSSWGAPTISMEIESIMAGAHPSILFVEHAPQRTLLDDERIVVFLSHVGAASTNEAVYAGKPLITLPVYFDQIQYGMRLRDAGVSVPLNKDDFTSEDVSDALAHIIHDKERGGQISINTARMREIARLASRRKHLAADLIEEMLADSEARRKESMLLGQKRPRGFHLETADGRMSAWKAKNWDLWAIGCAAAVGVLGIVVALPVALALIL</sequence>
<gene>
    <name evidence="4" type="ORF">SUNI508_11093</name>
</gene>
<keyword evidence="3" id="KW-0812">Transmembrane</keyword>
<name>A0ABR2UIR2_9PEZI</name>
<organism evidence="4 5">
    <name type="scientific">Seiridium unicorne</name>
    <dbReference type="NCBI Taxonomy" id="138068"/>
    <lineage>
        <taxon>Eukaryota</taxon>
        <taxon>Fungi</taxon>
        <taxon>Dikarya</taxon>
        <taxon>Ascomycota</taxon>
        <taxon>Pezizomycotina</taxon>
        <taxon>Sordariomycetes</taxon>
        <taxon>Xylariomycetidae</taxon>
        <taxon>Amphisphaeriales</taxon>
        <taxon>Sporocadaceae</taxon>
        <taxon>Seiridium</taxon>
    </lineage>
</organism>
<evidence type="ECO:0000256" key="2">
    <source>
        <dbReference type="ARBA" id="ARBA00022679"/>
    </source>
</evidence>
<dbReference type="GO" id="GO:0016740">
    <property type="term" value="F:transferase activity"/>
    <property type="evidence" value="ECO:0007669"/>
    <property type="project" value="UniProtKB-KW"/>
</dbReference>
<feature type="transmembrane region" description="Helical" evidence="3">
    <location>
        <begin position="524"/>
        <end position="549"/>
    </location>
</feature>
<protein>
    <submittedName>
        <fullName evidence="4">UDP-glucosyl transferase family protein</fullName>
    </submittedName>
</protein>
<dbReference type="InterPro" id="IPR002213">
    <property type="entry name" value="UDP_glucos_trans"/>
</dbReference>
<evidence type="ECO:0000256" key="3">
    <source>
        <dbReference type="SAM" id="Phobius"/>
    </source>
</evidence>
<proteinExistence type="predicted"/>
<dbReference type="PANTHER" id="PTHR48043:SF145">
    <property type="entry name" value="FI06409P-RELATED"/>
    <property type="match status" value="1"/>
</dbReference>
<comment type="caution">
    <text evidence="4">The sequence shown here is derived from an EMBL/GenBank/DDBJ whole genome shotgun (WGS) entry which is preliminary data.</text>
</comment>
<reference evidence="4 5" key="1">
    <citation type="journal article" date="2024" name="J. Plant Pathol.">
        <title>Sequence and assembly of the genome of Seiridium unicorne, isolate CBS 538.82, causal agent of cypress canker disease.</title>
        <authorList>
            <person name="Scali E."/>
            <person name="Rocca G.D."/>
            <person name="Danti R."/>
            <person name="Garbelotto M."/>
            <person name="Barberini S."/>
            <person name="Baroncelli R."/>
            <person name="Emiliani G."/>
        </authorList>
    </citation>
    <scope>NUCLEOTIDE SEQUENCE [LARGE SCALE GENOMIC DNA]</scope>
    <source>
        <strain evidence="4 5">BM-138-508</strain>
    </source>
</reference>
<dbReference type="CDD" id="cd03784">
    <property type="entry name" value="GT1_Gtf-like"/>
    <property type="match status" value="1"/>
</dbReference>
<accession>A0ABR2UIR2</accession>
<dbReference type="PANTHER" id="PTHR48043">
    <property type="entry name" value="EG:EG0003.4 PROTEIN-RELATED"/>
    <property type="match status" value="1"/>
</dbReference>
<keyword evidence="3" id="KW-0472">Membrane</keyword>
<keyword evidence="2 4" id="KW-0808">Transferase</keyword>
<keyword evidence="5" id="KW-1185">Reference proteome</keyword>
<evidence type="ECO:0000313" key="5">
    <source>
        <dbReference type="Proteomes" id="UP001408356"/>
    </source>
</evidence>
<dbReference type="EMBL" id="JARVKF010000425">
    <property type="protein sequence ID" value="KAK9414520.1"/>
    <property type="molecule type" value="Genomic_DNA"/>
</dbReference>
<evidence type="ECO:0000256" key="1">
    <source>
        <dbReference type="ARBA" id="ARBA00022676"/>
    </source>
</evidence>
<keyword evidence="3" id="KW-1133">Transmembrane helix</keyword>
<dbReference type="SUPFAM" id="SSF53756">
    <property type="entry name" value="UDP-Glycosyltransferase/glycogen phosphorylase"/>
    <property type="match status" value="1"/>
</dbReference>